<keyword evidence="3" id="KW-1185">Reference proteome</keyword>
<gene>
    <name evidence="2" type="ORF">TorRG33x02_262260</name>
</gene>
<evidence type="ECO:0000313" key="2">
    <source>
        <dbReference type="EMBL" id="PON68374.1"/>
    </source>
</evidence>
<sequence>TRSPKENNKRLVLFVRLVINDCEGSKDVQCGGQDSRGPTVSPDTPTLQSSKWDERMTYPLEDGSFGSKKE</sequence>
<evidence type="ECO:0000313" key="3">
    <source>
        <dbReference type="Proteomes" id="UP000237000"/>
    </source>
</evidence>
<dbReference type="Proteomes" id="UP000237000">
    <property type="component" value="Unassembled WGS sequence"/>
</dbReference>
<dbReference type="InParanoid" id="A0A2P5D4Z2"/>
<accession>A0A2P5D4Z2</accession>
<feature type="compositionally biased region" description="Polar residues" evidence="1">
    <location>
        <begin position="36"/>
        <end position="50"/>
    </location>
</feature>
<protein>
    <submittedName>
        <fullName evidence="2">Uncharacterized protein</fullName>
    </submittedName>
</protein>
<reference evidence="3" key="1">
    <citation type="submission" date="2016-06" db="EMBL/GenBank/DDBJ databases">
        <title>Parallel loss of symbiosis genes in relatives of nitrogen-fixing non-legume Parasponia.</title>
        <authorList>
            <person name="Van Velzen R."/>
            <person name="Holmer R."/>
            <person name="Bu F."/>
            <person name="Rutten L."/>
            <person name="Van Zeijl A."/>
            <person name="Liu W."/>
            <person name="Santuari L."/>
            <person name="Cao Q."/>
            <person name="Sharma T."/>
            <person name="Shen D."/>
            <person name="Roswanjaya Y."/>
            <person name="Wardhani T."/>
            <person name="Kalhor M.S."/>
            <person name="Jansen J."/>
            <person name="Van den Hoogen J."/>
            <person name="Gungor B."/>
            <person name="Hartog M."/>
            <person name="Hontelez J."/>
            <person name="Verver J."/>
            <person name="Yang W.-C."/>
            <person name="Schijlen E."/>
            <person name="Repin R."/>
            <person name="Schilthuizen M."/>
            <person name="Schranz E."/>
            <person name="Heidstra R."/>
            <person name="Miyata K."/>
            <person name="Fedorova E."/>
            <person name="Kohlen W."/>
            <person name="Bisseling T."/>
            <person name="Smit S."/>
            <person name="Geurts R."/>
        </authorList>
    </citation>
    <scope>NUCLEOTIDE SEQUENCE [LARGE SCALE GENOMIC DNA]</scope>
    <source>
        <strain evidence="3">cv. RG33-2</strain>
    </source>
</reference>
<dbReference type="AlphaFoldDB" id="A0A2P5D4Z2"/>
<dbReference type="EMBL" id="JXTC01000296">
    <property type="protein sequence ID" value="PON68374.1"/>
    <property type="molecule type" value="Genomic_DNA"/>
</dbReference>
<name>A0A2P5D4Z2_TREOI</name>
<feature type="region of interest" description="Disordered" evidence="1">
    <location>
        <begin position="25"/>
        <end position="70"/>
    </location>
</feature>
<proteinExistence type="predicted"/>
<comment type="caution">
    <text evidence="2">The sequence shown here is derived from an EMBL/GenBank/DDBJ whole genome shotgun (WGS) entry which is preliminary data.</text>
</comment>
<organism evidence="2 3">
    <name type="scientific">Trema orientale</name>
    <name type="common">Charcoal tree</name>
    <name type="synonym">Celtis orientalis</name>
    <dbReference type="NCBI Taxonomy" id="63057"/>
    <lineage>
        <taxon>Eukaryota</taxon>
        <taxon>Viridiplantae</taxon>
        <taxon>Streptophyta</taxon>
        <taxon>Embryophyta</taxon>
        <taxon>Tracheophyta</taxon>
        <taxon>Spermatophyta</taxon>
        <taxon>Magnoliopsida</taxon>
        <taxon>eudicotyledons</taxon>
        <taxon>Gunneridae</taxon>
        <taxon>Pentapetalae</taxon>
        <taxon>rosids</taxon>
        <taxon>fabids</taxon>
        <taxon>Rosales</taxon>
        <taxon>Cannabaceae</taxon>
        <taxon>Trema</taxon>
    </lineage>
</organism>
<feature type="non-terminal residue" evidence="2">
    <location>
        <position position="1"/>
    </location>
</feature>
<evidence type="ECO:0000256" key="1">
    <source>
        <dbReference type="SAM" id="MobiDB-lite"/>
    </source>
</evidence>